<reference evidence="2" key="2">
    <citation type="submission" date="2023-05" db="EMBL/GenBank/DDBJ databases">
        <authorList>
            <consortium name="Lawrence Berkeley National Laboratory"/>
            <person name="Steindorff A."/>
            <person name="Hensen N."/>
            <person name="Bonometti L."/>
            <person name="Westerberg I."/>
            <person name="Brannstrom I.O."/>
            <person name="Guillou S."/>
            <person name="Cros-Aarteil S."/>
            <person name="Calhoun S."/>
            <person name="Haridas S."/>
            <person name="Kuo A."/>
            <person name="Mondo S."/>
            <person name="Pangilinan J."/>
            <person name="Riley R."/>
            <person name="Labutti K."/>
            <person name="Andreopoulos B."/>
            <person name="Lipzen A."/>
            <person name="Chen C."/>
            <person name="Yanf M."/>
            <person name="Daum C."/>
            <person name="Ng V."/>
            <person name="Clum A."/>
            <person name="Ohm R."/>
            <person name="Martin F."/>
            <person name="Silar P."/>
            <person name="Natvig D."/>
            <person name="Lalanne C."/>
            <person name="Gautier V."/>
            <person name="Ament-Velasquez S.L."/>
            <person name="Kruys A."/>
            <person name="Hutchinson M.I."/>
            <person name="Powell A.J."/>
            <person name="Barry K."/>
            <person name="Miller A.N."/>
            <person name="Grigoriev I.V."/>
            <person name="Debuchy R."/>
            <person name="Gladieux P."/>
            <person name="Thoren M.H."/>
            <person name="Johannesson H."/>
        </authorList>
    </citation>
    <scope>NUCLEOTIDE SEQUENCE</scope>
    <source>
        <strain evidence="2">CBS 359.72</strain>
    </source>
</reference>
<evidence type="ECO:0000313" key="3">
    <source>
        <dbReference type="Proteomes" id="UP001303647"/>
    </source>
</evidence>
<gene>
    <name evidence="2" type="ORF">C7999DRAFT_44113</name>
</gene>
<evidence type="ECO:0000313" key="2">
    <source>
        <dbReference type="EMBL" id="KAK4244185.1"/>
    </source>
</evidence>
<accession>A0AAN7CLD8</accession>
<feature type="domain" description="Ecp2 effector protein-like" evidence="1">
    <location>
        <begin position="38"/>
        <end position="151"/>
    </location>
</feature>
<evidence type="ECO:0000259" key="1">
    <source>
        <dbReference type="Pfam" id="PF14856"/>
    </source>
</evidence>
<dbReference type="AlphaFoldDB" id="A0AAN7CLD8"/>
<reference evidence="2" key="1">
    <citation type="journal article" date="2023" name="Mol. Phylogenet. Evol.">
        <title>Genome-scale phylogeny and comparative genomics of the fungal order Sordariales.</title>
        <authorList>
            <person name="Hensen N."/>
            <person name="Bonometti L."/>
            <person name="Westerberg I."/>
            <person name="Brannstrom I.O."/>
            <person name="Guillou S."/>
            <person name="Cros-Aarteil S."/>
            <person name="Calhoun S."/>
            <person name="Haridas S."/>
            <person name="Kuo A."/>
            <person name="Mondo S."/>
            <person name="Pangilinan J."/>
            <person name="Riley R."/>
            <person name="LaButti K."/>
            <person name="Andreopoulos B."/>
            <person name="Lipzen A."/>
            <person name="Chen C."/>
            <person name="Yan M."/>
            <person name="Daum C."/>
            <person name="Ng V."/>
            <person name="Clum A."/>
            <person name="Steindorff A."/>
            <person name="Ohm R.A."/>
            <person name="Martin F."/>
            <person name="Silar P."/>
            <person name="Natvig D.O."/>
            <person name="Lalanne C."/>
            <person name="Gautier V."/>
            <person name="Ament-Velasquez S.L."/>
            <person name="Kruys A."/>
            <person name="Hutchinson M.I."/>
            <person name="Powell A.J."/>
            <person name="Barry K."/>
            <person name="Miller A.N."/>
            <person name="Grigoriev I.V."/>
            <person name="Debuchy R."/>
            <person name="Gladieux P."/>
            <person name="Hiltunen Thoren M."/>
            <person name="Johannesson H."/>
        </authorList>
    </citation>
    <scope>NUCLEOTIDE SEQUENCE</scope>
    <source>
        <strain evidence="2">CBS 359.72</strain>
    </source>
</reference>
<comment type="caution">
    <text evidence="2">The sequence shown here is derived from an EMBL/GenBank/DDBJ whole genome shotgun (WGS) entry which is preliminary data.</text>
</comment>
<dbReference type="Pfam" id="PF14856">
    <property type="entry name" value="Hce2"/>
    <property type="match status" value="1"/>
</dbReference>
<dbReference type="InterPro" id="IPR029226">
    <property type="entry name" value="Ecp2-like"/>
</dbReference>
<protein>
    <recommendedName>
        <fullName evidence="1">Ecp2 effector protein-like domain-containing protein</fullName>
    </recommendedName>
</protein>
<keyword evidence="3" id="KW-1185">Reference proteome</keyword>
<dbReference type="EMBL" id="MU857752">
    <property type="protein sequence ID" value="KAK4244185.1"/>
    <property type="molecule type" value="Genomic_DNA"/>
</dbReference>
<organism evidence="2 3">
    <name type="scientific">Corynascus novoguineensis</name>
    <dbReference type="NCBI Taxonomy" id="1126955"/>
    <lineage>
        <taxon>Eukaryota</taxon>
        <taxon>Fungi</taxon>
        <taxon>Dikarya</taxon>
        <taxon>Ascomycota</taxon>
        <taxon>Pezizomycotina</taxon>
        <taxon>Sordariomycetes</taxon>
        <taxon>Sordariomycetidae</taxon>
        <taxon>Sordariales</taxon>
        <taxon>Chaetomiaceae</taxon>
        <taxon>Corynascus</taxon>
    </lineage>
</organism>
<name>A0AAN7CLD8_9PEZI</name>
<dbReference type="Proteomes" id="UP001303647">
    <property type="component" value="Unassembled WGS sequence"/>
</dbReference>
<sequence>MTTTTITAAFAAPTSSPFPVFAKRADYHPASAPRDDDYCGEAVPRYTYGSSAPKAADCQALYDAHPGPGYWLVTAAETRAKEASGEDRWMRLAASGTCAFEVRLGYHQNDDALGVVDYRFGTNDVRFYVRAHATEAAARDGRVGVSSGVWCRRGDVQGQATVEFRIVHV</sequence>
<proteinExistence type="predicted"/>